<comment type="similarity">
    <text evidence="2 8">Belongs to the iron/manganese superoxide dismutase family.</text>
</comment>
<evidence type="ECO:0000256" key="4">
    <source>
        <dbReference type="ARBA" id="ARBA00022723"/>
    </source>
</evidence>
<dbReference type="SMR" id="Q5XNP4"/>
<dbReference type="Pfam" id="PF02777">
    <property type="entry name" value="Sod_Fe_C"/>
    <property type="match status" value="1"/>
</dbReference>
<dbReference type="Gene3D" id="3.55.40.20">
    <property type="entry name" value="Iron/manganese superoxide dismutase, C-terminal domain"/>
    <property type="match status" value="1"/>
</dbReference>
<dbReference type="PRINTS" id="PR01703">
    <property type="entry name" value="MNSODISMTASE"/>
</dbReference>
<dbReference type="GO" id="GO:0004784">
    <property type="term" value="F:superoxide dismutase activity"/>
    <property type="evidence" value="ECO:0007669"/>
    <property type="project" value="UniProtKB-EC"/>
</dbReference>
<dbReference type="VEuPathDB" id="VectorBase:AAEL004823"/>
<keyword evidence="4 8" id="KW-0479">Metal-binding</keyword>
<dbReference type="Gene3D" id="1.10.287.990">
    <property type="entry name" value="Fe,Mn superoxide dismutase (SOD) domain"/>
    <property type="match status" value="1"/>
</dbReference>
<dbReference type="InterPro" id="IPR019831">
    <property type="entry name" value="Mn/Fe_SOD_N"/>
</dbReference>
<comment type="catalytic activity">
    <reaction evidence="7 8">
        <text>2 superoxide + 2 H(+) = H2O2 + O2</text>
        <dbReference type="Rhea" id="RHEA:20696"/>
        <dbReference type="ChEBI" id="CHEBI:15378"/>
        <dbReference type="ChEBI" id="CHEBI:15379"/>
        <dbReference type="ChEBI" id="CHEBI:16240"/>
        <dbReference type="ChEBI" id="CHEBI:18421"/>
        <dbReference type="EC" id="1.15.1.1"/>
    </reaction>
</comment>
<keyword evidence="5 8" id="KW-0560">Oxidoreductase</keyword>
<organism evidence="11">
    <name type="scientific">Aedes aegypti</name>
    <name type="common">Yellowfever mosquito</name>
    <name type="synonym">Culex aegypti</name>
    <dbReference type="NCBI Taxonomy" id="7159"/>
    <lineage>
        <taxon>Eukaryota</taxon>
        <taxon>Metazoa</taxon>
        <taxon>Ecdysozoa</taxon>
        <taxon>Arthropoda</taxon>
        <taxon>Hexapoda</taxon>
        <taxon>Insecta</taxon>
        <taxon>Pterygota</taxon>
        <taxon>Neoptera</taxon>
        <taxon>Endopterygota</taxon>
        <taxon>Diptera</taxon>
        <taxon>Nematocera</taxon>
        <taxon>Culicoidea</taxon>
        <taxon>Culicidae</taxon>
        <taxon>Culicinae</taxon>
        <taxon>Aedini</taxon>
        <taxon>Aedes</taxon>
        <taxon>Stegomyia</taxon>
    </lineage>
</organism>
<dbReference type="PANTHER" id="PTHR11404:SF6">
    <property type="entry name" value="SUPEROXIDE DISMUTASE [MN], MITOCHONDRIAL"/>
    <property type="match status" value="1"/>
</dbReference>
<evidence type="ECO:0000256" key="7">
    <source>
        <dbReference type="ARBA" id="ARBA00049204"/>
    </source>
</evidence>
<evidence type="ECO:0000256" key="2">
    <source>
        <dbReference type="ARBA" id="ARBA00008714"/>
    </source>
</evidence>
<accession>Q5XNP4</accession>
<name>Q5XNP4_AEDAE</name>
<dbReference type="SUPFAM" id="SSF54719">
    <property type="entry name" value="Fe,Mn superoxide dismutase (SOD), C-terminal domain"/>
    <property type="match status" value="1"/>
</dbReference>
<dbReference type="PANTHER" id="PTHR11404">
    <property type="entry name" value="SUPEROXIDE DISMUTASE 2"/>
    <property type="match status" value="1"/>
</dbReference>
<evidence type="ECO:0000256" key="3">
    <source>
        <dbReference type="ARBA" id="ARBA00012682"/>
    </source>
</evidence>
<protein>
    <recommendedName>
        <fullName evidence="3 8">Superoxide dismutase</fullName>
        <ecNumber evidence="3 8">1.15.1.1</ecNumber>
    </recommendedName>
</protein>
<evidence type="ECO:0000256" key="1">
    <source>
        <dbReference type="ARBA" id="ARBA00002170"/>
    </source>
</evidence>
<keyword evidence="6" id="KW-0464">Manganese</keyword>
<dbReference type="InterPro" id="IPR001189">
    <property type="entry name" value="Mn/Fe_SOD"/>
</dbReference>
<gene>
    <name evidence="11" type="primary">SoD1</name>
</gene>
<dbReference type="Pfam" id="PF00081">
    <property type="entry name" value="Sod_Fe_N"/>
    <property type="match status" value="1"/>
</dbReference>
<dbReference type="InterPro" id="IPR036314">
    <property type="entry name" value="SOD_C_sf"/>
</dbReference>
<feature type="domain" description="Manganese/iron superoxide dismutase C-terminal" evidence="10">
    <location>
        <begin position="111"/>
        <end position="204"/>
    </location>
</feature>
<evidence type="ECO:0000259" key="9">
    <source>
        <dbReference type="Pfam" id="PF00081"/>
    </source>
</evidence>
<evidence type="ECO:0000313" key="11">
    <source>
        <dbReference type="EMBL" id="AAU89471.1"/>
    </source>
</evidence>
<dbReference type="GO" id="GO:0005739">
    <property type="term" value="C:mitochondrion"/>
    <property type="evidence" value="ECO:0007669"/>
    <property type="project" value="TreeGrafter"/>
</dbReference>
<dbReference type="GO" id="GO:0030145">
    <property type="term" value="F:manganese ion binding"/>
    <property type="evidence" value="ECO:0007669"/>
    <property type="project" value="TreeGrafter"/>
</dbReference>
<sequence length="256" mass="28416">MLALRSAVLVSTRNVAAVLGCRNKHTLPDLPYDFGALEPVICREIMEVHHQKHPNAYVTNLNAAEEQLAEAVAKKDTSKIIQLGGALKFNGGGHINHSIFWKNPSPERSDPSAELKKLLERDFHGLENFKKEMKAAAVAVQGSGWAWLGYNQKTKALQVAACPNQDPLQATTGLVPLLGKSTFGEHAYYLQYKNLRPNYVDAILGCRQPGKGCFSERLAKAQLNERGKFVPRNMFGVIIAAPQKFCSYVRRVSFRK</sequence>
<comment type="function">
    <text evidence="1">Destroys superoxide anion radicals which are normally produced within the cells and which are toxic to biological systems.</text>
</comment>
<dbReference type="EMBL" id="AY745980">
    <property type="protein sequence ID" value="AAU89471.1"/>
    <property type="molecule type" value="mRNA"/>
</dbReference>
<feature type="domain" description="Manganese/iron superoxide dismutase N-terminal" evidence="9">
    <location>
        <begin position="24"/>
        <end position="103"/>
    </location>
</feature>
<comment type="function">
    <text evidence="8">Destroys radicals which are normally produced within the cells and which are toxic to biological systems.</text>
</comment>
<dbReference type="HOGENOM" id="CLU_031625_2_1_1"/>
<reference evidence="11" key="1">
    <citation type="submission" date="2004-09" db="EMBL/GenBank/DDBJ databases">
        <title>Characterization of salivary gland transcripts from the Aedes aegypti mosquito.</title>
        <authorList>
            <person name="Chandra P.K."/>
            <person name="Wikel S.K."/>
        </authorList>
    </citation>
    <scope>NUCLEOTIDE SEQUENCE</scope>
    <source>
        <tissue evidence="11">Salivary gland</tissue>
    </source>
</reference>
<dbReference type="SUPFAM" id="SSF46609">
    <property type="entry name" value="Fe,Mn superoxide dismutase (SOD), N-terminal domain"/>
    <property type="match status" value="1"/>
</dbReference>
<evidence type="ECO:0000256" key="5">
    <source>
        <dbReference type="ARBA" id="ARBA00023002"/>
    </source>
</evidence>
<dbReference type="FunFam" id="1.10.287.990:FF:000001">
    <property type="entry name" value="Superoxide dismutase"/>
    <property type="match status" value="1"/>
</dbReference>
<evidence type="ECO:0000256" key="8">
    <source>
        <dbReference type="RuleBase" id="RU000414"/>
    </source>
</evidence>
<dbReference type="InterPro" id="IPR050265">
    <property type="entry name" value="Fe/Mn_Superoxide_Dismutase"/>
</dbReference>
<dbReference type="AlphaFoldDB" id="Q5XNP4"/>
<evidence type="ECO:0000256" key="6">
    <source>
        <dbReference type="ARBA" id="ARBA00023211"/>
    </source>
</evidence>
<evidence type="ECO:0000259" key="10">
    <source>
        <dbReference type="Pfam" id="PF02777"/>
    </source>
</evidence>
<dbReference type="InterPro" id="IPR019832">
    <property type="entry name" value="Mn/Fe_SOD_C"/>
</dbReference>
<proteinExistence type="evidence at transcript level"/>
<dbReference type="EC" id="1.15.1.1" evidence="3 8"/>
<dbReference type="InterPro" id="IPR036324">
    <property type="entry name" value="Mn/Fe_SOD_N_sf"/>
</dbReference>